<dbReference type="SUPFAM" id="SSF103481">
    <property type="entry name" value="Multidrug resistance efflux transporter EmrE"/>
    <property type="match status" value="2"/>
</dbReference>
<protein>
    <recommendedName>
        <fullName evidence="7">EamA domain-containing protein</fullName>
    </recommendedName>
</protein>
<evidence type="ECO:0000313" key="8">
    <source>
        <dbReference type="EMBL" id="GLQ05718.1"/>
    </source>
</evidence>
<evidence type="ECO:0000256" key="4">
    <source>
        <dbReference type="ARBA" id="ARBA00022989"/>
    </source>
</evidence>
<comment type="similarity">
    <text evidence="2">Belongs to the EamA transporter family.</text>
</comment>
<accession>A0ABQ5U399</accession>
<reference evidence="8" key="2">
    <citation type="submission" date="2023-01" db="EMBL/GenBank/DDBJ databases">
        <title>Draft genome sequence of Sneathiella chinensis strain NBRC 103408.</title>
        <authorList>
            <person name="Sun Q."/>
            <person name="Mori K."/>
        </authorList>
    </citation>
    <scope>NUCLEOTIDE SEQUENCE</scope>
    <source>
        <strain evidence="8">NBRC 103408</strain>
    </source>
</reference>
<feature type="transmembrane region" description="Helical" evidence="6">
    <location>
        <begin position="20"/>
        <end position="40"/>
    </location>
</feature>
<dbReference type="InterPro" id="IPR050638">
    <property type="entry name" value="AA-Vitamin_Transporters"/>
</dbReference>
<feature type="transmembrane region" description="Helical" evidence="6">
    <location>
        <begin position="232"/>
        <end position="254"/>
    </location>
</feature>
<feature type="transmembrane region" description="Helical" evidence="6">
    <location>
        <begin position="138"/>
        <end position="157"/>
    </location>
</feature>
<reference evidence="8" key="1">
    <citation type="journal article" date="2014" name="Int. J. Syst. Evol. Microbiol.">
        <title>Complete genome of a new Firmicutes species belonging to the dominant human colonic microbiota ('Ruminococcus bicirculans') reveals two chromosomes and a selective capacity to utilize plant glucans.</title>
        <authorList>
            <consortium name="NISC Comparative Sequencing Program"/>
            <person name="Wegmann U."/>
            <person name="Louis P."/>
            <person name="Goesmann A."/>
            <person name="Henrissat B."/>
            <person name="Duncan S.H."/>
            <person name="Flint H.J."/>
        </authorList>
    </citation>
    <scope>NUCLEOTIDE SEQUENCE</scope>
    <source>
        <strain evidence="8">NBRC 103408</strain>
    </source>
</reference>
<feature type="transmembrane region" description="Helical" evidence="6">
    <location>
        <begin position="46"/>
        <end position="67"/>
    </location>
</feature>
<proteinExistence type="inferred from homology"/>
<dbReference type="InterPro" id="IPR037185">
    <property type="entry name" value="EmrE-like"/>
</dbReference>
<name>A0ABQ5U399_9PROT</name>
<dbReference type="RefSeq" id="WP_169559693.1">
    <property type="nucleotide sequence ID" value="NZ_BSNF01000001.1"/>
</dbReference>
<feature type="transmembrane region" description="Helical" evidence="6">
    <location>
        <begin position="169"/>
        <end position="187"/>
    </location>
</feature>
<evidence type="ECO:0000256" key="6">
    <source>
        <dbReference type="SAM" id="Phobius"/>
    </source>
</evidence>
<evidence type="ECO:0000256" key="5">
    <source>
        <dbReference type="ARBA" id="ARBA00023136"/>
    </source>
</evidence>
<comment type="caution">
    <text evidence="8">The sequence shown here is derived from an EMBL/GenBank/DDBJ whole genome shotgun (WGS) entry which is preliminary data.</text>
</comment>
<evidence type="ECO:0000313" key="9">
    <source>
        <dbReference type="Proteomes" id="UP001161409"/>
    </source>
</evidence>
<dbReference type="PANTHER" id="PTHR32322">
    <property type="entry name" value="INNER MEMBRANE TRANSPORTER"/>
    <property type="match status" value="1"/>
</dbReference>
<keyword evidence="3 6" id="KW-0812">Transmembrane</keyword>
<feature type="transmembrane region" description="Helical" evidence="6">
    <location>
        <begin position="261"/>
        <end position="282"/>
    </location>
</feature>
<dbReference type="Proteomes" id="UP001161409">
    <property type="component" value="Unassembled WGS sequence"/>
</dbReference>
<dbReference type="EMBL" id="BSNF01000001">
    <property type="protein sequence ID" value="GLQ05718.1"/>
    <property type="molecule type" value="Genomic_DNA"/>
</dbReference>
<feature type="transmembrane region" description="Helical" evidence="6">
    <location>
        <begin position="79"/>
        <end position="100"/>
    </location>
</feature>
<evidence type="ECO:0000256" key="1">
    <source>
        <dbReference type="ARBA" id="ARBA00004141"/>
    </source>
</evidence>
<keyword evidence="5 6" id="KW-0472">Membrane</keyword>
<gene>
    <name evidence="8" type="ORF">GCM10007924_09390</name>
</gene>
<evidence type="ECO:0000256" key="2">
    <source>
        <dbReference type="ARBA" id="ARBA00007362"/>
    </source>
</evidence>
<feature type="domain" description="EamA" evidence="7">
    <location>
        <begin position="171"/>
        <end position="305"/>
    </location>
</feature>
<organism evidence="8 9">
    <name type="scientific">Sneathiella chinensis</name>
    <dbReference type="NCBI Taxonomy" id="349750"/>
    <lineage>
        <taxon>Bacteria</taxon>
        <taxon>Pseudomonadati</taxon>
        <taxon>Pseudomonadota</taxon>
        <taxon>Alphaproteobacteria</taxon>
        <taxon>Sneathiellales</taxon>
        <taxon>Sneathiellaceae</taxon>
        <taxon>Sneathiella</taxon>
    </lineage>
</organism>
<dbReference type="Pfam" id="PF00892">
    <property type="entry name" value="EamA"/>
    <property type="match status" value="2"/>
</dbReference>
<keyword evidence="4 6" id="KW-1133">Transmembrane helix</keyword>
<dbReference type="PANTHER" id="PTHR32322:SF2">
    <property type="entry name" value="EAMA DOMAIN-CONTAINING PROTEIN"/>
    <property type="match status" value="1"/>
</dbReference>
<dbReference type="InterPro" id="IPR000620">
    <property type="entry name" value="EamA_dom"/>
</dbReference>
<evidence type="ECO:0000259" key="7">
    <source>
        <dbReference type="Pfam" id="PF00892"/>
    </source>
</evidence>
<evidence type="ECO:0000256" key="3">
    <source>
        <dbReference type="ARBA" id="ARBA00022692"/>
    </source>
</evidence>
<feature type="transmembrane region" description="Helical" evidence="6">
    <location>
        <begin position="288"/>
        <end position="305"/>
    </location>
</feature>
<comment type="subcellular location">
    <subcellularLocation>
        <location evidence="1">Membrane</location>
        <topology evidence="1">Multi-pass membrane protein</topology>
    </subcellularLocation>
</comment>
<sequence length="308" mass="32941">MTTEESSLTSSSKPPLQAPLYVLIFGITFGTTISLAKLGAQHGLSPMALVFWQMLGAGLLLALTASLKGQRPRLAPRHLRYYVIAGILGNAFPTTLSFMAASKIGAGLAGLAYPLSPVATFALAVLFGMDRAAPKKIFGLMLGFIGALIIIVTPLLLGNTDALDAAPPLWVALAFTVPLFLACGNVYRSRDWPPGTGSLPLAAGMLLATALMLLPVVYFTDNLYVPDLSGSSANKILLVSILLSFIGFIAYFELQRIAGPVYFSQISYFITLTTMAFGFFLFGESLQWYVWGAVALIFCGLYMVSKSK</sequence>
<feature type="transmembrane region" description="Helical" evidence="6">
    <location>
        <begin position="199"/>
        <end position="220"/>
    </location>
</feature>
<feature type="transmembrane region" description="Helical" evidence="6">
    <location>
        <begin position="106"/>
        <end position="126"/>
    </location>
</feature>
<keyword evidence="9" id="KW-1185">Reference proteome</keyword>
<feature type="domain" description="EamA" evidence="7">
    <location>
        <begin position="20"/>
        <end position="151"/>
    </location>
</feature>